<dbReference type="Gene3D" id="3.40.50.720">
    <property type="entry name" value="NAD(P)-binding Rossmann-like Domain"/>
    <property type="match status" value="1"/>
</dbReference>
<comment type="caution">
    <text evidence="2">The sequence shown here is derived from an EMBL/GenBank/DDBJ whole genome shotgun (WGS) entry which is preliminary data.</text>
</comment>
<dbReference type="Proteomes" id="UP000434172">
    <property type="component" value="Unassembled WGS sequence"/>
</dbReference>
<evidence type="ECO:0000313" key="3">
    <source>
        <dbReference type="Proteomes" id="UP000434172"/>
    </source>
</evidence>
<name>A0A8H3WS68_9PEZI</name>
<sequence length="396" mass="43578">MSNLNHAIVFGAAGLVGWSTVEQLLSNYPAEGSFDKITAVINRPLPESEFYWPPESATRPRLEIVSGVNLMNGTAEDLSRQLKEKVHGITDVTHVFYFVFKEVNDDHILECQTNCNMMQRVVDAITSLSPGLKSFIYPGGTRGYGIYVAGGTFQAPLKESMADNLPEDYAKTVAYPWYRQLLGKASEGKSWTWTEVCPDAVVGFTPNGSGWSLALHWAQYLSLYAHNHGADGTSKPSVEVPFPGNEAGYNSLFTPVSSRTLGRIAVHASLNPDKCGGKIINMADSEKPTKFREIWPALAKWFGLKGVDPVEDDQALKPGEYIKKHKHVFAEKGSPKASSSGVGAGASQLDSVGYWLSFDRQLSLERLRSVGFSDERDPTEGWLEAFEKFREAGIIM</sequence>
<dbReference type="CDD" id="cd08948">
    <property type="entry name" value="5beta-POR_like_SDR_a"/>
    <property type="match status" value="1"/>
</dbReference>
<dbReference type="PANTHER" id="PTHR32487:SF4">
    <property type="entry name" value="SIRQ PROTEIN"/>
    <property type="match status" value="1"/>
</dbReference>
<feature type="domain" description="PRISE-like Rossmann-fold" evidence="1">
    <location>
        <begin position="7"/>
        <end position="395"/>
    </location>
</feature>
<evidence type="ECO:0000259" key="1">
    <source>
        <dbReference type="Pfam" id="PF22917"/>
    </source>
</evidence>
<keyword evidence="3" id="KW-1185">Reference proteome</keyword>
<dbReference type="PANTHER" id="PTHR32487">
    <property type="entry name" value="3-OXO-DELTA(4,5)-STEROID 5-BETA-REDUCTASE"/>
    <property type="match status" value="1"/>
</dbReference>
<reference evidence="2 3" key="1">
    <citation type="submission" date="2019-12" db="EMBL/GenBank/DDBJ databases">
        <title>A genome sequence resource for the geographically widespread anthracnose pathogen Colletotrichum asianum.</title>
        <authorList>
            <person name="Meng Y."/>
        </authorList>
    </citation>
    <scope>NUCLEOTIDE SEQUENCE [LARGE SCALE GENOMIC DNA]</scope>
    <source>
        <strain evidence="2 3">ICMP 18580</strain>
    </source>
</reference>
<gene>
    <name evidence="2" type="ORF">GQ607_001400</name>
</gene>
<dbReference type="InterPro" id="IPR036291">
    <property type="entry name" value="NAD(P)-bd_dom_sf"/>
</dbReference>
<accession>A0A8H3WS68</accession>
<dbReference type="AlphaFoldDB" id="A0A8H3WS68"/>
<dbReference type="Pfam" id="PF22917">
    <property type="entry name" value="PRISE"/>
    <property type="match status" value="1"/>
</dbReference>
<dbReference type="EMBL" id="WOWK01000004">
    <property type="protein sequence ID" value="KAF0331092.1"/>
    <property type="molecule type" value="Genomic_DNA"/>
</dbReference>
<dbReference type="OrthoDB" id="1731983at2759"/>
<organism evidence="2 3">
    <name type="scientific">Colletotrichum asianum</name>
    <dbReference type="NCBI Taxonomy" id="702518"/>
    <lineage>
        <taxon>Eukaryota</taxon>
        <taxon>Fungi</taxon>
        <taxon>Dikarya</taxon>
        <taxon>Ascomycota</taxon>
        <taxon>Pezizomycotina</taxon>
        <taxon>Sordariomycetes</taxon>
        <taxon>Hypocreomycetidae</taxon>
        <taxon>Glomerellales</taxon>
        <taxon>Glomerellaceae</taxon>
        <taxon>Colletotrichum</taxon>
        <taxon>Colletotrichum gloeosporioides species complex</taxon>
    </lineage>
</organism>
<dbReference type="InterPro" id="IPR055222">
    <property type="entry name" value="PRISE-like_Rossmann-fold"/>
</dbReference>
<dbReference type="SUPFAM" id="SSF51735">
    <property type="entry name" value="NAD(P)-binding Rossmann-fold domains"/>
    <property type="match status" value="1"/>
</dbReference>
<proteinExistence type="predicted"/>
<protein>
    <recommendedName>
        <fullName evidence="1">PRISE-like Rossmann-fold domain-containing protein</fullName>
    </recommendedName>
</protein>
<evidence type="ECO:0000313" key="2">
    <source>
        <dbReference type="EMBL" id="KAF0331092.1"/>
    </source>
</evidence>